<evidence type="ECO:0000256" key="7">
    <source>
        <dbReference type="PIRNR" id="PIRNR001488"/>
    </source>
</evidence>
<keyword evidence="5 7" id="KW-1015">Disulfide bond</keyword>
<protein>
    <recommendedName>
        <fullName evidence="7">Thiol:disulfide interchange protein</fullName>
    </recommendedName>
</protein>
<evidence type="ECO:0000256" key="4">
    <source>
        <dbReference type="ARBA" id="ARBA00022764"/>
    </source>
</evidence>
<organism evidence="10 11">
    <name type="scientific">Psychromonas aquatilis</name>
    <dbReference type="NCBI Taxonomy" id="2005072"/>
    <lineage>
        <taxon>Bacteria</taxon>
        <taxon>Pseudomonadati</taxon>
        <taxon>Pseudomonadota</taxon>
        <taxon>Gammaproteobacteria</taxon>
        <taxon>Alteromonadales</taxon>
        <taxon>Psychromonadaceae</taxon>
        <taxon>Psychromonas</taxon>
    </lineage>
</organism>
<dbReference type="SUPFAM" id="SSF52833">
    <property type="entry name" value="Thioredoxin-like"/>
    <property type="match status" value="1"/>
</dbReference>
<keyword evidence="4 7" id="KW-0574">Periplasm</keyword>
<dbReference type="PROSITE" id="PS51352">
    <property type="entry name" value="THIOREDOXIN_2"/>
    <property type="match status" value="1"/>
</dbReference>
<evidence type="ECO:0000256" key="3">
    <source>
        <dbReference type="ARBA" id="ARBA00022729"/>
    </source>
</evidence>
<dbReference type="InterPro" id="IPR023205">
    <property type="entry name" value="DsbA/DsbL"/>
</dbReference>
<dbReference type="PANTHER" id="PTHR35891">
    <property type="entry name" value="THIOL:DISULFIDE INTERCHANGE PROTEIN DSBA"/>
    <property type="match status" value="1"/>
</dbReference>
<sequence>MKKVFALLIGLFLLPLSVQAADFKEGTHYEVLQRTATEKPEVLEFFSFYCPHCFKFEPLMKGLETALPEDVTIKKNHVNFLGGAMAEEITKAYAAADLLNVKDDVTSIIFDEIHVQHNNISGEQDILDIFEKAGVEEQEAKAALASFAVNGMASQMKRNTENFKVRGVPTLIVNGKYKVNTGSVKSVAEFNELVEFLTKKTD</sequence>
<evidence type="ECO:0000256" key="8">
    <source>
        <dbReference type="SAM" id="SignalP"/>
    </source>
</evidence>
<dbReference type="Pfam" id="PF01323">
    <property type="entry name" value="DSBA"/>
    <property type="match status" value="1"/>
</dbReference>
<feature type="chain" id="PRO_5047339093" description="Thiol:disulfide interchange protein" evidence="8">
    <location>
        <begin position="21"/>
        <end position="202"/>
    </location>
</feature>
<evidence type="ECO:0000259" key="9">
    <source>
        <dbReference type="PROSITE" id="PS51352"/>
    </source>
</evidence>
<dbReference type="InterPro" id="IPR017937">
    <property type="entry name" value="Thioredoxin_CS"/>
</dbReference>
<keyword evidence="3 8" id="KW-0732">Signal</keyword>
<dbReference type="PIRSF" id="PIRSF001488">
    <property type="entry name" value="Tdi_protein"/>
    <property type="match status" value="1"/>
</dbReference>
<comment type="similarity">
    <text evidence="2">Belongs to the thioredoxin family. DsbA subfamily.</text>
</comment>
<reference evidence="10 11" key="1">
    <citation type="submission" date="2024-02" db="EMBL/GenBank/DDBJ databases">
        <title>Bacteria isolated from the canopy kelp, Nereocystis luetkeana.</title>
        <authorList>
            <person name="Pfister C.A."/>
            <person name="Younker I.T."/>
            <person name="Light S.H."/>
        </authorList>
    </citation>
    <scope>NUCLEOTIDE SEQUENCE [LARGE SCALE GENOMIC DNA]</scope>
    <source>
        <strain evidence="10 11">TI.1.05</strain>
    </source>
</reference>
<dbReference type="Proteomes" id="UP001369082">
    <property type="component" value="Unassembled WGS sequence"/>
</dbReference>
<gene>
    <name evidence="10" type="ORF">V6256_02500</name>
</gene>
<dbReference type="CDD" id="cd03019">
    <property type="entry name" value="DsbA_DsbA"/>
    <property type="match status" value="1"/>
</dbReference>
<name>A0ABU9GMC0_9GAMM</name>
<dbReference type="Gene3D" id="3.40.30.10">
    <property type="entry name" value="Glutaredoxin"/>
    <property type="match status" value="1"/>
</dbReference>
<accession>A0ABU9GMC0</accession>
<keyword evidence="11" id="KW-1185">Reference proteome</keyword>
<evidence type="ECO:0000256" key="6">
    <source>
        <dbReference type="ARBA" id="ARBA00023284"/>
    </source>
</evidence>
<dbReference type="EMBL" id="JBAKAZ010000006">
    <property type="protein sequence ID" value="MEL0628465.1"/>
    <property type="molecule type" value="Genomic_DNA"/>
</dbReference>
<comment type="subcellular location">
    <subcellularLocation>
        <location evidence="1 7">Periplasm</location>
    </subcellularLocation>
</comment>
<evidence type="ECO:0000256" key="5">
    <source>
        <dbReference type="ARBA" id="ARBA00023157"/>
    </source>
</evidence>
<evidence type="ECO:0000313" key="11">
    <source>
        <dbReference type="Proteomes" id="UP001369082"/>
    </source>
</evidence>
<evidence type="ECO:0000313" key="10">
    <source>
        <dbReference type="EMBL" id="MEL0628465.1"/>
    </source>
</evidence>
<evidence type="ECO:0000256" key="1">
    <source>
        <dbReference type="ARBA" id="ARBA00004418"/>
    </source>
</evidence>
<dbReference type="PANTHER" id="PTHR35891:SF2">
    <property type="entry name" value="THIOL:DISULFIDE INTERCHANGE PROTEIN DSBA"/>
    <property type="match status" value="1"/>
</dbReference>
<evidence type="ECO:0000256" key="2">
    <source>
        <dbReference type="ARBA" id="ARBA00005791"/>
    </source>
</evidence>
<dbReference type="InterPro" id="IPR001853">
    <property type="entry name" value="DSBA-like_thioredoxin_dom"/>
</dbReference>
<feature type="domain" description="Thioredoxin" evidence="9">
    <location>
        <begin position="7"/>
        <end position="140"/>
    </location>
</feature>
<dbReference type="RefSeq" id="WP_341596434.1">
    <property type="nucleotide sequence ID" value="NZ_JBAKAZ010000006.1"/>
</dbReference>
<dbReference type="InterPro" id="IPR013766">
    <property type="entry name" value="Thioredoxin_domain"/>
</dbReference>
<dbReference type="InterPro" id="IPR036249">
    <property type="entry name" value="Thioredoxin-like_sf"/>
</dbReference>
<comment type="caution">
    <text evidence="10">The sequence shown here is derived from an EMBL/GenBank/DDBJ whole genome shotgun (WGS) entry which is preliminary data.</text>
</comment>
<proteinExistence type="inferred from homology"/>
<feature type="signal peptide" evidence="8">
    <location>
        <begin position="1"/>
        <end position="20"/>
    </location>
</feature>
<dbReference type="PROSITE" id="PS00194">
    <property type="entry name" value="THIOREDOXIN_1"/>
    <property type="match status" value="1"/>
</dbReference>
<keyword evidence="6" id="KW-0676">Redox-active center</keyword>
<dbReference type="InterPro" id="IPR050824">
    <property type="entry name" value="Thiol_disulfide_DsbA"/>
</dbReference>